<evidence type="ECO:0000313" key="3">
    <source>
        <dbReference type="EMBL" id="TFK37763.1"/>
    </source>
</evidence>
<keyword evidence="2" id="KW-0732">Signal</keyword>
<protein>
    <submittedName>
        <fullName evidence="3">Uncharacterized protein</fullName>
    </submittedName>
</protein>
<dbReference type="OrthoDB" id="3256367at2759"/>
<feature type="signal peptide" evidence="2">
    <location>
        <begin position="1"/>
        <end position="25"/>
    </location>
</feature>
<organism evidence="3 4">
    <name type="scientific">Crucibulum laeve</name>
    <dbReference type="NCBI Taxonomy" id="68775"/>
    <lineage>
        <taxon>Eukaryota</taxon>
        <taxon>Fungi</taxon>
        <taxon>Dikarya</taxon>
        <taxon>Basidiomycota</taxon>
        <taxon>Agaricomycotina</taxon>
        <taxon>Agaricomycetes</taxon>
        <taxon>Agaricomycetidae</taxon>
        <taxon>Agaricales</taxon>
        <taxon>Agaricineae</taxon>
        <taxon>Nidulariaceae</taxon>
        <taxon>Crucibulum</taxon>
    </lineage>
</organism>
<evidence type="ECO:0000256" key="1">
    <source>
        <dbReference type="SAM" id="MobiDB-lite"/>
    </source>
</evidence>
<dbReference type="Proteomes" id="UP000308652">
    <property type="component" value="Unassembled WGS sequence"/>
</dbReference>
<feature type="chain" id="PRO_5022682537" evidence="2">
    <location>
        <begin position="26"/>
        <end position="314"/>
    </location>
</feature>
<sequence>MTFSTMTSFSMVVLHSLLYTATIASVSLFPSSQPSLPLSTTNNIIYALSLINPYHLPALLRITLRPGLWRRSLSVLERLEGLKGKERILYYLVVYDVRSLIRSAIYDSSEAVKHIILRLLALAVPTLYTLETPTGDTHMSTSLFGHVFRLLFLVLQELSKCGCWTFPNSHLPLIPFLSPPLPLPTRKSQPGQGLTLGSLLSFPSLQERKVGRLSAARSCCIELLLVSPSTAASPSPHSPRVSSIEEYEDTDEEEQVLRTMLKRTLLQAVIGTMINGRDGSPSIPAQVEAVTTTTTTATTTTVSVDALTQSLQGL</sequence>
<name>A0A5C3LZC0_9AGAR</name>
<reference evidence="3 4" key="1">
    <citation type="journal article" date="2019" name="Nat. Ecol. Evol.">
        <title>Megaphylogeny resolves global patterns of mushroom evolution.</title>
        <authorList>
            <person name="Varga T."/>
            <person name="Krizsan K."/>
            <person name="Foldi C."/>
            <person name="Dima B."/>
            <person name="Sanchez-Garcia M."/>
            <person name="Sanchez-Ramirez S."/>
            <person name="Szollosi G.J."/>
            <person name="Szarkandi J.G."/>
            <person name="Papp V."/>
            <person name="Albert L."/>
            <person name="Andreopoulos W."/>
            <person name="Angelini C."/>
            <person name="Antonin V."/>
            <person name="Barry K.W."/>
            <person name="Bougher N.L."/>
            <person name="Buchanan P."/>
            <person name="Buyck B."/>
            <person name="Bense V."/>
            <person name="Catcheside P."/>
            <person name="Chovatia M."/>
            <person name="Cooper J."/>
            <person name="Damon W."/>
            <person name="Desjardin D."/>
            <person name="Finy P."/>
            <person name="Geml J."/>
            <person name="Haridas S."/>
            <person name="Hughes K."/>
            <person name="Justo A."/>
            <person name="Karasinski D."/>
            <person name="Kautmanova I."/>
            <person name="Kiss B."/>
            <person name="Kocsube S."/>
            <person name="Kotiranta H."/>
            <person name="LaButti K.M."/>
            <person name="Lechner B.E."/>
            <person name="Liimatainen K."/>
            <person name="Lipzen A."/>
            <person name="Lukacs Z."/>
            <person name="Mihaltcheva S."/>
            <person name="Morgado L.N."/>
            <person name="Niskanen T."/>
            <person name="Noordeloos M.E."/>
            <person name="Ohm R.A."/>
            <person name="Ortiz-Santana B."/>
            <person name="Ovrebo C."/>
            <person name="Racz N."/>
            <person name="Riley R."/>
            <person name="Savchenko A."/>
            <person name="Shiryaev A."/>
            <person name="Soop K."/>
            <person name="Spirin V."/>
            <person name="Szebenyi C."/>
            <person name="Tomsovsky M."/>
            <person name="Tulloss R.E."/>
            <person name="Uehling J."/>
            <person name="Grigoriev I.V."/>
            <person name="Vagvolgyi C."/>
            <person name="Papp T."/>
            <person name="Martin F.M."/>
            <person name="Miettinen O."/>
            <person name="Hibbett D.S."/>
            <person name="Nagy L.G."/>
        </authorList>
    </citation>
    <scope>NUCLEOTIDE SEQUENCE [LARGE SCALE GENOMIC DNA]</scope>
    <source>
        <strain evidence="3 4">CBS 166.37</strain>
    </source>
</reference>
<accession>A0A5C3LZC0</accession>
<feature type="region of interest" description="Disordered" evidence="1">
    <location>
        <begin position="229"/>
        <end position="250"/>
    </location>
</feature>
<keyword evidence="4" id="KW-1185">Reference proteome</keyword>
<proteinExistence type="predicted"/>
<dbReference type="AlphaFoldDB" id="A0A5C3LZC0"/>
<evidence type="ECO:0000313" key="4">
    <source>
        <dbReference type="Proteomes" id="UP000308652"/>
    </source>
</evidence>
<dbReference type="EMBL" id="ML213606">
    <property type="protein sequence ID" value="TFK37763.1"/>
    <property type="molecule type" value="Genomic_DNA"/>
</dbReference>
<feature type="compositionally biased region" description="Low complexity" evidence="1">
    <location>
        <begin position="229"/>
        <end position="239"/>
    </location>
</feature>
<evidence type="ECO:0000256" key="2">
    <source>
        <dbReference type="SAM" id="SignalP"/>
    </source>
</evidence>
<gene>
    <name evidence="3" type="ORF">BDQ12DRAFT_139258</name>
</gene>